<dbReference type="AlphaFoldDB" id="A0A484U5S8"/>
<proteinExistence type="predicted"/>
<evidence type="ECO:0000313" key="1">
    <source>
        <dbReference type="EMBL" id="VFR81349.1"/>
    </source>
</evidence>
<reference evidence="1" key="1">
    <citation type="submission" date="2019-03" db="EMBL/GenBank/DDBJ databases">
        <authorList>
            <person name="Danneels B."/>
        </authorList>
    </citation>
    <scope>NUCLEOTIDE SEQUENCE</scope>
</reference>
<sequence length="99" mass="10633">MIELFHGTDDAGLAGIIAAGAIRGPVFLTPRRDMAEEYAPNVVAVRVDEDSLMIDADLPGQNLLTVQEANDHFGNDGWSIRDYLRAGQSVAVSHDVVIA</sequence>
<protein>
    <submittedName>
        <fullName evidence="1">Uncharacterized protein</fullName>
    </submittedName>
</protein>
<name>A0A484U5S8_9ZZZZ</name>
<accession>A0A484U5S8</accession>
<gene>
    <name evidence="1" type="ORF">RAN3_2562</name>
</gene>
<organism evidence="1">
    <name type="scientific">plant metagenome</name>
    <dbReference type="NCBI Taxonomy" id="1297885"/>
    <lineage>
        <taxon>unclassified sequences</taxon>
        <taxon>metagenomes</taxon>
        <taxon>organismal metagenomes</taxon>
    </lineage>
</organism>
<dbReference type="EMBL" id="CAADIO010000004">
    <property type="protein sequence ID" value="VFR81349.1"/>
    <property type="molecule type" value="Genomic_DNA"/>
</dbReference>